<sequence>MEHRPPRFGGPSTSPRMDRVEGPTTQVLQCGGVLVYQLLCGRELAADDPMARQLANYVYLVVNTHDRTAIAVDAAWDVEGLYGLASALGVTIRGAIYTHGHFDHCGGELPPFMTRGRRVSKPGARDIEVRGGRVWAGPGDGSQMTGQCQLSRQPLEVGDGDVLDCGDLVLHATGRARGGGAGKPGAASESADPRLKMFGDAMGETLTRCEAGLLITGDTVFVGSCGRTDLPGSDQEQMFASLSRLSKLDPSVLVLPGHNYSELPFNSVGAERAQNQMMRMGMSQKPSPPRLPPCVLCDNRGACGPKGLKIGRKVRIKGLTSDAGRKLNGQPGVVTGFASDKGRYAVRLISRPEVKCLQPDNVESVPSGETCDAPEPEQKEAQAPPTPREFVDAAIALIDNATSDEKVRMSRLEGPLDWGSRDPRWILLTTRLLNGGNARAAFGVALPEVISLLTQEFDPKWRTMVSEFLVSEL</sequence>
<evidence type="ECO:0000256" key="5">
    <source>
        <dbReference type="SAM" id="MobiDB-lite"/>
    </source>
</evidence>
<accession>A0ABN9YH78</accession>
<evidence type="ECO:0000256" key="1">
    <source>
        <dbReference type="ARBA" id="ARBA00001947"/>
    </source>
</evidence>
<dbReference type="PANTHER" id="PTHR46233:SF3">
    <property type="entry name" value="HYDROXYACYLGLUTATHIONE HYDROLASE GLOC"/>
    <property type="match status" value="1"/>
</dbReference>
<dbReference type="EMBL" id="CAUYUJ010022503">
    <property type="protein sequence ID" value="CAK0911010.1"/>
    <property type="molecule type" value="Genomic_DNA"/>
</dbReference>
<gene>
    <name evidence="7" type="ORF">PCOR1329_LOCUS85017</name>
</gene>
<keyword evidence="3" id="KW-0378">Hydrolase</keyword>
<feature type="domain" description="Metallo-beta-lactamase" evidence="6">
    <location>
        <begin position="55"/>
        <end position="258"/>
    </location>
</feature>
<protein>
    <recommendedName>
        <fullName evidence="6">Metallo-beta-lactamase domain-containing protein</fullName>
    </recommendedName>
</protein>
<dbReference type="PANTHER" id="PTHR46233">
    <property type="entry name" value="HYDROXYACYLGLUTATHIONE HYDROLASE GLOC"/>
    <property type="match status" value="1"/>
</dbReference>
<evidence type="ECO:0000313" key="7">
    <source>
        <dbReference type="EMBL" id="CAK0911010.1"/>
    </source>
</evidence>
<proteinExistence type="predicted"/>
<evidence type="ECO:0000256" key="2">
    <source>
        <dbReference type="ARBA" id="ARBA00022723"/>
    </source>
</evidence>
<evidence type="ECO:0000259" key="6">
    <source>
        <dbReference type="SMART" id="SM00849"/>
    </source>
</evidence>
<dbReference type="InterPro" id="IPR001279">
    <property type="entry name" value="Metallo-B-lactamas"/>
</dbReference>
<comment type="caution">
    <text evidence="7">The sequence shown here is derived from an EMBL/GenBank/DDBJ whole genome shotgun (WGS) entry which is preliminary data.</text>
</comment>
<evidence type="ECO:0000256" key="4">
    <source>
        <dbReference type="ARBA" id="ARBA00022833"/>
    </source>
</evidence>
<dbReference type="Proteomes" id="UP001189429">
    <property type="component" value="Unassembled WGS sequence"/>
</dbReference>
<dbReference type="SMART" id="SM00849">
    <property type="entry name" value="Lactamase_B"/>
    <property type="match status" value="1"/>
</dbReference>
<evidence type="ECO:0000313" key="8">
    <source>
        <dbReference type="Proteomes" id="UP001189429"/>
    </source>
</evidence>
<keyword evidence="2" id="KW-0479">Metal-binding</keyword>
<evidence type="ECO:0000256" key="3">
    <source>
        <dbReference type="ARBA" id="ARBA00022801"/>
    </source>
</evidence>
<dbReference type="InterPro" id="IPR036866">
    <property type="entry name" value="RibonucZ/Hydroxyglut_hydro"/>
</dbReference>
<comment type="cofactor">
    <cofactor evidence="1">
        <name>Zn(2+)</name>
        <dbReference type="ChEBI" id="CHEBI:29105"/>
    </cofactor>
</comment>
<feature type="region of interest" description="Disordered" evidence="5">
    <location>
        <begin position="1"/>
        <end position="22"/>
    </location>
</feature>
<keyword evidence="8" id="KW-1185">Reference proteome</keyword>
<dbReference type="Pfam" id="PF00753">
    <property type="entry name" value="Lactamase_B"/>
    <property type="match status" value="2"/>
</dbReference>
<keyword evidence="4" id="KW-0862">Zinc</keyword>
<organism evidence="7 8">
    <name type="scientific">Prorocentrum cordatum</name>
    <dbReference type="NCBI Taxonomy" id="2364126"/>
    <lineage>
        <taxon>Eukaryota</taxon>
        <taxon>Sar</taxon>
        <taxon>Alveolata</taxon>
        <taxon>Dinophyceae</taxon>
        <taxon>Prorocentrales</taxon>
        <taxon>Prorocentraceae</taxon>
        <taxon>Prorocentrum</taxon>
    </lineage>
</organism>
<dbReference type="Gene3D" id="3.60.15.10">
    <property type="entry name" value="Ribonuclease Z/Hydroxyacylglutathione hydrolase-like"/>
    <property type="match status" value="2"/>
</dbReference>
<feature type="region of interest" description="Disordered" evidence="5">
    <location>
        <begin position="359"/>
        <end position="386"/>
    </location>
</feature>
<dbReference type="SUPFAM" id="SSF56281">
    <property type="entry name" value="Metallo-hydrolase/oxidoreductase"/>
    <property type="match status" value="1"/>
</dbReference>
<reference evidence="7" key="1">
    <citation type="submission" date="2023-10" db="EMBL/GenBank/DDBJ databases">
        <authorList>
            <person name="Chen Y."/>
            <person name="Shah S."/>
            <person name="Dougan E. K."/>
            <person name="Thang M."/>
            <person name="Chan C."/>
        </authorList>
    </citation>
    <scope>NUCLEOTIDE SEQUENCE [LARGE SCALE GENOMIC DNA]</scope>
</reference>
<name>A0ABN9YH78_9DINO</name>
<dbReference type="InterPro" id="IPR051453">
    <property type="entry name" value="MBL_Glyoxalase_II"/>
</dbReference>